<evidence type="ECO:0000313" key="1">
    <source>
        <dbReference type="EMBL" id="MBB6370784.1"/>
    </source>
</evidence>
<proteinExistence type="predicted"/>
<reference evidence="1 2" key="1">
    <citation type="submission" date="2020-08" db="EMBL/GenBank/DDBJ databases">
        <title>Functional genomics of gut bacteria from endangered species of beetles.</title>
        <authorList>
            <person name="Carlos-Shanley C."/>
        </authorList>
    </citation>
    <scope>NUCLEOTIDE SEQUENCE [LARGE SCALE GENOMIC DNA]</scope>
    <source>
        <strain evidence="1 2">S00136</strain>
    </source>
</reference>
<keyword evidence="2" id="KW-1185">Reference proteome</keyword>
<dbReference type="Proteomes" id="UP000589738">
    <property type="component" value="Unassembled WGS sequence"/>
</dbReference>
<dbReference type="EMBL" id="JACHLC010000001">
    <property type="protein sequence ID" value="MBB6370784.1"/>
    <property type="molecule type" value="Genomic_DNA"/>
</dbReference>
<protein>
    <submittedName>
        <fullName evidence="1">Uncharacterized protein</fullName>
    </submittedName>
</protein>
<gene>
    <name evidence="1" type="ORF">HNP36_001837</name>
</gene>
<evidence type="ECO:0000313" key="2">
    <source>
        <dbReference type="Proteomes" id="UP000589738"/>
    </source>
</evidence>
<accession>A0A841N1P8</accession>
<sequence>MMFKHEKFNRRLPGFTQTFKLDFIVRNNNLNN</sequence>
<comment type="caution">
    <text evidence="1">The sequence shown here is derived from an EMBL/GenBank/DDBJ whole genome shotgun (WGS) entry which is preliminary data.</text>
</comment>
<organism evidence="1 2">
    <name type="scientific">Chryseobacterium shigense</name>
    <dbReference type="NCBI Taxonomy" id="297244"/>
    <lineage>
        <taxon>Bacteria</taxon>
        <taxon>Pseudomonadati</taxon>
        <taxon>Bacteroidota</taxon>
        <taxon>Flavobacteriia</taxon>
        <taxon>Flavobacteriales</taxon>
        <taxon>Weeksellaceae</taxon>
        <taxon>Chryseobacterium group</taxon>
        <taxon>Chryseobacterium</taxon>
    </lineage>
</organism>
<dbReference type="AlphaFoldDB" id="A0A841N1P8"/>
<name>A0A841N1P8_9FLAO</name>